<dbReference type="InterPro" id="IPR000531">
    <property type="entry name" value="Beta-barrel_TonB"/>
</dbReference>
<evidence type="ECO:0000259" key="11">
    <source>
        <dbReference type="Pfam" id="PF07715"/>
    </source>
</evidence>
<comment type="subcellular location">
    <subcellularLocation>
        <location evidence="1 8">Cell outer membrane</location>
        <topology evidence="1 8">Multi-pass membrane protein</topology>
    </subcellularLocation>
</comment>
<dbReference type="RefSeq" id="WP_089791521.1">
    <property type="nucleotide sequence ID" value="NZ_FOIU01000001.1"/>
</dbReference>
<evidence type="ECO:0000256" key="8">
    <source>
        <dbReference type="PROSITE-ProRule" id="PRU01360"/>
    </source>
</evidence>
<dbReference type="InterPro" id="IPR008969">
    <property type="entry name" value="CarboxyPept-like_regulatory"/>
</dbReference>
<keyword evidence="4 8" id="KW-0812">Transmembrane</keyword>
<accession>A0A1I0Q5B5</accession>
<keyword evidence="6 8" id="KW-0472">Membrane</keyword>
<dbReference type="SUPFAM" id="SSF56935">
    <property type="entry name" value="Porins"/>
    <property type="match status" value="1"/>
</dbReference>
<evidence type="ECO:0000256" key="7">
    <source>
        <dbReference type="ARBA" id="ARBA00023237"/>
    </source>
</evidence>
<dbReference type="Pfam" id="PF13715">
    <property type="entry name" value="CarbopepD_reg_2"/>
    <property type="match status" value="1"/>
</dbReference>
<comment type="similarity">
    <text evidence="8 9">Belongs to the TonB-dependent receptor family.</text>
</comment>
<keyword evidence="3 8" id="KW-1134">Transmembrane beta strand</keyword>
<evidence type="ECO:0000256" key="6">
    <source>
        <dbReference type="ARBA" id="ARBA00023136"/>
    </source>
</evidence>
<dbReference type="SUPFAM" id="SSF49464">
    <property type="entry name" value="Carboxypeptidase regulatory domain-like"/>
    <property type="match status" value="1"/>
</dbReference>
<evidence type="ECO:0000256" key="3">
    <source>
        <dbReference type="ARBA" id="ARBA00022452"/>
    </source>
</evidence>
<evidence type="ECO:0000256" key="4">
    <source>
        <dbReference type="ARBA" id="ARBA00022692"/>
    </source>
</evidence>
<evidence type="ECO:0000313" key="13">
    <source>
        <dbReference type="Proteomes" id="UP000199469"/>
    </source>
</evidence>
<evidence type="ECO:0000256" key="1">
    <source>
        <dbReference type="ARBA" id="ARBA00004571"/>
    </source>
</evidence>
<keyword evidence="2 8" id="KW-0813">Transport</keyword>
<dbReference type="InterPro" id="IPR039426">
    <property type="entry name" value="TonB-dep_rcpt-like"/>
</dbReference>
<proteinExistence type="inferred from homology"/>
<dbReference type="Gene3D" id="2.170.130.10">
    <property type="entry name" value="TonB-dependent receptor, plug domain"/>
    <property type="match status" value="1"/>
</dbReference>
<dbReference type="GO" id="GO:0009279">
    <property type="term" value="C:cell outer membrane"/>
    <property type="evidence" value="ECO:0007669"/>
    <property type="project" value="UniProtKB-SubCell"/>
</dbReference>
<evidence type="ECO:0000256" key="5">
    <source>
        <dbReference type="ARBA" id="ARBA00023077"/>
    </source>
</evidence>
<dbReference type="PROSITE" id="PS52016">
    <property type="entry name" value="TONB_DEPENDENT_REC_3"/>
    <property type="match status" value="1"/>
</dbReference>
<dbReference type="STRING" id="356305.SAMN05421841_1668"/>
<dbReference type="Pfam" id="PF00593">
    <property type="entry name" value="TonB_dep_Rec_b-barrel"/>
    <property type="match status" value="1"/>
</dbReference>
<dbReference type="OrthoDB" id="9768177at2"/>
<dbReference type="NCBIfam" id="TIGR04056">
    <property type="entry name" value="OMP_RagA_SusC"/>
    <property type="match status" value="1"/>
</dbReference>
<dbReference type="AlphaFoldDB" id="A0A1I0Q5B5"/>
<feature type="domain" description="TonB-dependent receptor-like beta-barrel" evidence="10">
    <location>
        <begin position="463"/>
        <end position="995"/>
    </location>
</feature>
<evidence type="ECO:0000256" key="9">
    <source>
        <dbReference type="RuleBase" id="RU003357"/>
    </source>
</evidence>
<keyword evidence="13" id="KW-1185">Reference proteome</keyword>
<evidence type="ECO:0000259" key="10">
    <source>
        <dbReference type="Pfam" id="PF00593"/>
    </source>
</evidence>
<dbReference type="Gene3D" id="2.40.170.20">
    <property type="entry name" value="TonB-dependent receptor, beta-barrel domain"/>
    <property type="match status" value="1"/>
</dbReference>
<evidence type="ECO:0000313" key="12">
    <source>
        <dbReference type="EMBL" id="SEW22105.1"/>
    </source>
</evidence>
<dbReference type="NCBIfam" id="TIGR04057">
    <property type="entry name" value="SusC_RagA_signa"/>
    <property type="match status" value="1"/>
</dbReference>
<dbReference type="InterPro" id="IPR023997">
    <property type="entry name" value="TonB-dep_OMP_SusC/RagA_CS"/>
</dbReference>
<organism evidence="12 13">
    <name type="scientific">Chryseobacterium wanjuense</name>
    <dbReference type="NCBI Taxonomy" id="356305"/>
    <lineage>
        <taxon>Bacteria</taxon>
        <taxon>Pseudomonadati</taxon>
        <taxon>Bacteroidota</taxon>
        <taxon>Flavobacteriia</taxon>
        <taxon>Flavobacteriales</taxon>
        <taxon>Weeksellaceae</taxon>
        <taxon>Chryseobacterium group</taxon>
        <taxon>Chryseobacterium</taxon>
    </lineage>
</organism>
<keyword evidence="7 8" id="KW-0998">Cell outer membrane</keyword>
<gene>
    <name evidence="12" type="ORF">SAMN05421841_1668</name>
</gene>
<dbReference type="Gene3D" id="2.60.40.1120">
    <property type="entry name" value="Carboxypeptidase-like, regulatory domain"/>
    <property type="match status" value="1"/>
</dbReference>
<feature type="domain" description="TonB-dependent receptor plug" evidence="11">
    <location>
        <begin position="122"/>
        <end position="226"/>
    </location>
</feature>
<dbReference type="Proteomes" id="UP000199469">
    <property type="component" value="Unassembled WGS sequence"/>
</dbReference>
<dbReference type="InterPro" id="IPR023996">
    <property type="entry name" value="TonB-dep_OMP_SusC/RagA"/>
</dbReference>
<dbReference type="Pfam" id="PF07715">
    <property type="entry name" value="Plug"/>
    <property type="match status" value="1"/>
</dbReference>
<dbReference type="EMBL" id="FOIU01000001">
    <property type="protein sequence ID" value="SEW22105.1"/>
    <property type="molecule type" value="Genomic_DNA"/>
</dbReference>
<evidence type="ECO:0000256" key="2">
    <source>
        <dbReference type="ARBA" id="ARBA00022448"/>
    </source>
</evidence>
<name>A0A1I0Q5B5_9FLAO</name>
<dbReference type="InterPro" id="IPR036942">
    <property type="entry name" value="Beta-barrel_TonB_sf"/>
</dbReference>
<reference evidence="13" key="1">
    <citation type="submission" date="2016-10" db="EMBL/GenBank/DDBJ databases">
        <authorList>
            <person name="Varghese N."/>
            <person name="Submissions S."/>
        </authorList>
    </citation>
    <scope>NUCLEOTIDE SEQUENCE [LARGE SCALE GENOMIC DNA]</scope>
    <source>
        <strain evidence="13">DSM 17724</strain>
    </source>
</reference>
<protein>
    <submittedName>
        <fullName evidence="12">TonB-linked outer membrane protein, SusC/RagA family</fullName>
    </submittedName>
</protein>
<dbReference type="InterPro" id="IPR012910">
    <property type="entry name" value="Plug_dom"/>
</dbReference>
<keyword evidence="5 9" id="KW-0798">TonB box</keyword>
<dbReference type="InterPro" id="IPR037066">
    <property type="entry name" value="Plug_dom_sf"/>
</dbReference>
<sequence>MKNSIIILGLLISTTGLVFGQEKQVTGIILGQDEKPLQNAVVKLNNTSQEVATDTDGAFSIKVSEEVNKPVLAISHEGYLNKTVDISNQENVKITLQPTPDNKVNNIEEVVVIAYGTQKRGEVTGSVGRVDAQSFKDRPIARVDQALTGQIAGVKTRSTTGKPGEPLEIRVRGTASISASNSPVYVVDGMVVDDMANISPDDIQSIEVLKDAASTAMYGSRGSNGVVIVTTKKGTSGKPSFSFSQYYGVQTIEKKLDIMNSSEWIDFATEAINKRWVALAPGNSASDSYAVRANYFGLANATDYNLANINYMIDPRWGTNQVANIDWQDAFYRPAAIQSYQLAVRGGSKNVKYMISGAYFDQEGLAINTGFNRFNLSAVIDVNISDKWKAGIALRPSYSQSYGATVDGKDNLAHKMLSMVPVAEVSAGLYTNFWKNTRYRWAGSTQSPIGVMEETTNNTNEFRLLSSLYVSYDILPDLNIKISGGATNNFNLNNGYTPTFDLITNIPGQVSIASRRTVNYNRYLGEALLSYKKSFGEHDINAIAGYSAENYRTTTQYNRNKGFPNDDLETFNFTQSASVLNSEYTAAEWMLISMFGRVNYDYKEKYMVSASIRRDGSSRFGWNNLWGTFAAFGAGWKVDNEEFLKDVKWLNNLKFRYSWGENGNNSIGDYRAFGTLSGGNYSFGGSLSNGLIPNTIPNPDLTWEKTQSSDFGFELGLFNRIDFTADYYIKKTKDLLLEQPIPAVTGYTTMWKNVGSVQNKGLELELTTKNLTGAFRWNTSANIAFNNNKVLQLGTDNAPIYTGFSNSTNIIKVGEELNSFYLYEAIGVLSTADINNASVAKTTGAIAGDVKYRDVNGDGVINEEDRHIIGGPTPDYYWGFTNTFSYKNFDLSIFFQGQKGGYSYALLGRAIDRTGMGTTVNAMGNWVNRWRSDENPGDGKTPRLDGTTGSLLDTRWLYDATYIQLKNVTLGYNFDQDLASKLKISNLRVYISLENVWRKDHYYGGYNPESVQSDGTDYGAYPNAKVYMMGINFNF</sequence>